<feature type="compositionally biased region" description="Basic residues" evidence="1">
    <location>
        <begin position="95"/>
        <end position="105"/>
    </location>
</feature>
<reference evidence="2 3" key="1">
    <citation type="submission" date="2019-05" db="EMBL/GenBank/DDBJ databases">
        <title>Another draft genome of Portunus trituberculatus and its Hox gene families provides insights of decapod evolution.</title>
        <authorList>
            <person name="Jeong J.-H."/>
            <person name="Song I."/>
            <person name="Kim S."/>
            <person name="Choi T."/>
            <person name="Kim D."/>
            <person name="Ryu S."/>
            <person name="Kim W."/>
        </authorList>
    </citation>
    <scope>NUCLEOTIDE SEQUENCE [LARGE SCALE GENOMIC DNA]</scope>
    <source>
        <tissue evidence="2">Muscle</tissue>
    </source>
</reference>
<gene>
    <name evidence="2" type="ORF">E2C01_017038</name>
</gene>
<evidence type="ECO:0000313" key="2">
    <source>
        <dbReference type="EMBL" id="MPC23969.1"/>
    </source>
</evidence>
<evidence type="ECO:0000313" key="3">
    <source>
        <dbReference type="Proteomes" id="UP000324222"/>
    </source>
</evidence>
<feature type="compositionally biased region" description="Polar residues" evidence="1">
    <location>
        <begin position="1"/>
        <end position="10"/>
    </location>
</feature>
<organism evidence="2 3">
    <name type="scientific">Portunus trituberculatus</name>
    <name type="common">Swimming crab</name>
    <name type="synonym">Neptunus trituberculatus</name>
    <dbReference type="NCBI Taxonomy" id="210409"/>
    <lineage>
        <taxon>Eukaryota</taxon>
        <taxon>Metazoa</taxon>
        <taxon>Ecdysozoa</taxon>
        <taxon>Arthropoda</taxon>
        <taxon>Crustacea</taxon>
        <taxon>Multicrustacea</taxon>
        <taxon>Malacostraca</taxon>
        <taxon>Eumalacostraca</taxon>
        <taxon>Eucarida</taxon>
        <taxon>Decapoda</taxon>
        <taxon>Pleocyemata</taxon>
        <taxon>Brachyura</taxon>
        <taxon>Eubrachyura</taxon>
        <taxon>Portunoidea</taxon>
        <taxon>Portunidae</taxon>
        <taxon>Portuninae</taxon>
        <taxon>Portunus</taxon>
    </lineage>
</organism>
<dbReference type="Proteomes" id="UP000324222">
    <property type="component" value="Unassembled WGS sequence"/>
</dbReference>
<proteinExistence type="predicted"/>
<name>A0A5B7DSD5_PORTR</name>
<evidence type="ECO:0000256" key="1">
    <source>
        <dbReference type="SAM" id="MobiDB-lite"/>
    </source>
</evidence>
<protein>
    <submittedName>
        <fullName evidence="2">Uncharacterized protein</fullName>
    </submittedName>
</protein>
<feature type="compositionally biased region" description="Basic and acidic residues" evidence="1">
    <location>
        <begin position="81"/>
        <end position="94"/>
    </location>
</feature>
<comment type="caution">
    <text evidence="2">The sequence shown here is derived from an EMBL/GenBank/DDBJ whole genome shotgun (WGS) entry which is preliminary data.</text>
</comment>
<dbReference type="EMBL" id="VSRR010001273">
    <property type="protein sequence ID" value="MPC23969.1"/>
    <property type="molecule type" value="Genomic_DNA"/>
</dbReference>
<feature type="region of interest" description="Disordered" evidence="1">
    <location>
        <begin position="81"/>
        <end position="118"/>
    </location>
</feature>
<sequence>MATPNPASESPSREGTRNIPRSVCSFEGDPKCLSTSLTFFYINFCNIRVLRSNFQSVEHHLSSTKPHLLFLTETKLCETHEFQPNQTRDEIEKKERKKKKAMLQKRKLENYSDDENSPECEILAKSKKIDPVHFQEESLV</sequence>
<keyword evidence="3" id="KW-1185">Reference proteome</keyword>
<feature type="region of interest" description="Disordered" evidence="1">
    <location>
        <begin position="1"/>
        <end position="20"/>
    </location>
</feature>
<accession>A0A5B7DSD5</accession>
<dbReference type="AlphaFoldDB" id="A0A5B7DSD5"/>